<feature type="signal peptide" evidence="1">
    <location>
        <begin position="1"/>
        <end position="23"/>
    </location>
</feature>
<dbReference type="EMBL" id="RBNJ01013983">
    <property type="protein sequence ID" value="RUS25087.1"/>
    <property type="molecule type" value="Genomic_DNA"/>
</dbReference>
<proteinExistence type="predicted"/>
<feature type="chain" id="PRO_5019577754" evidence="1">
    <location>
        <begin position="24"/>
        <end position="122"/>
    </location>
</feature>
<evidence type="ECO:0000313" key="3">
    <source>
        <dbReference type="Proteomes" id="UP000274822"/>
    </source>
</evidence>
<keyword evidence="1" id="KW-0732">Signal</keyword>
<sequence length="122" mass="12961">MGQSTSAIVKFLVVGLAATFSTCATMPIESSPSSTHCRTNGSFCFHTLQAMAPKGGYQGQLYNCTENKAPLLAEYCHFGCGSKSNYMGGCEFAPCCSLACRAAVGYFCDYQCCAGRSSARRL</sequence>
<feature type="non-terminal residue" evidence="2">
    <location>
        <position position="122"/>
    </location>
</feature>
<dbReference type="AlphaFoldDB" id="A0A433Q5M5"/>
<organism evidence="2 3">
    <name type="scientific">Jimgerdemannia flammicorona</name>
    <dbReference type="NCBI Taxonomy" id="994334"/>
    <lineage>
        <taxon>Eukaryota</taxon>
        <taxon>Fungi</taxon>
        <taxon>Fungi incertae sedis</taxon>
        <taxon>Mucoromycota</taxon>
        <taxon>Mucoromycotina</taxon>
        <taxon>Endogonomycetes</taxon>
        <taxon>Endogonales</taxon>
        <taxon>Endogonaceae</taxon>
        <taxon>Jimgerdemannia</taxon>
    </lineage>
</organism>
<comment type="caution">
    <text evidence="2">The sequence shown here is derived from an EMBL/GenBank/DDBJ whole genome shotgun (WGS) entry which is preliminary data.</text>
</comment>
<gene>
    <name evidence="2" type="ORF">BC938DRAFT_472639</name>
</gene>
<name>A0A433Q5M5_9FUNG</name>
<keyword evidence="3" id="KW-1185">Reference proteome</keyword>
<dbReference type="Proteomes" id="UP000274822">
    <property type="component" value="Unassembled WGS sequence"/>
</dbReference>
<evidence type="ECO:0000256" key="1">
    <source>
        <dbReference type="SAM" id="SignalP"/>
    </source>
</evidence>
<evidence type="ECO:0000313" key="2">
    <source>
        <dbReference type="EMBL" id="RUS25087.1"/>
    </source>
</evidence>
<accession>A0A433Q5M5</accession>
<reference evidence="2 3" key="1">
    <citation type="journal article" date="2018" name="New Phytol.">
        <title>Phylogenomics of Endogonaceae and evolution of mycorrhizas within Mucoromycota.</title>
        <authorList>
            <person name="Chang Y."/>
            <person name="Desiro A."/>
            <person name="Na H."/>
            <person name="Sandor L."/>
            <person name="Lipzen A."/>
            <person name="Clum A."/>
            <person name="Barry K."/>
            <person name="Grigoriev I.V."/>
            <person name="Martin F.M."/>
            <person name="Stajich J.E."/>
            <person name="Smith M.E."/>
            <person name="Bonito G."/>
            <person name="Spatafora J.W."/>
        </authorList>
    </citation>
    <scope>NUCLEOTIDE SEQUENCE [LARGE SCALE GENOMIC DNA]</scope>
    <source>
        <strain evidence="2 3">AD002</strain>
    </source>
</reference>
<protein>
    <submittedName>
        <fullName evidence="2">Uncharacterized protein</fullName>
    </submittedName>
</protein>